<protein>
    <submittedName>
        <fullName evidence="1">Uncharacterized protein</fullName>
    </submittedName>
</protein>
<sequence>MQHYGQYSLHESAIPSLEGDNRKDFHALAQQQTDLSLDLDALFLATKESGSGEALGEAIRMAEASVESTPANHPDSIKRYTFLDKLLDLNTRRILHLDDGGYVPGQVPGSTHNTEALQARLDKLNNETMLLVQKHQTTDDIEDINKAIRLLHQTVLIFGSPGDDRILGNLAGAVATRYESTGSMDDLNIAVAAMKMVIAGINPGHPTAANCFSNLASILHRKFERTGTIEDLNNAIGASIQVTEVMSAKHPQASNHLEMLSRLFSERAKRTKNMNDWCNVITALTRAVHLTAPGGKDYYSRLIRLGSAHHAQYEKTGAKHDLDGEIDALTKAVKTLPKSHPAHALTLASLSSALMLRFEAEGNLHDLNDSIDFAKVAAASAPAESQNHEDMLHLLGTTLLLRSQATGKIDDLEQVFEAMGSVSNESHTSAKMLHLLARCHRSRFSSTGAVKDINKAVDFASKAADSSPRASTIRVDYIKDLGDYLRLRFERLGSLDDINRAIDIMYKEAQDIPKDYKGASNYLNLMGICFARRFERTGTAKDLDLAIEAATFSSKSLDDNDPARVSPLGNLAGYLRMKYDGLHAVEDLDKAVDIATDAIGAMPTSFRDKGTWYNVLAMCLGHRYNEKGLEDDLTQAIDAATKAVDDTPNTSPDRVGRLVTLANCIGMRYEKDGVKEDRDYQLSLLNEGICCRSASPTNRILAAKSAALACISDNNWVEASRLFREGVLLLSKVTMRSSKQIDSQGLLGKFGTLASSAAAAALNAGQDPKDALQVLELGRGVIAGTVLDMHKDVSELKEKHPDLVRRFRELRAELERPRNNLLAPQPDEMPFSEIGEARRHEAEEQFDDLLEDIQSRPGFEGFLQPPAIDDFIKAAERGPIILINMSPYRSDAFLVSRDGVKAISLPGLTPDELGKRVTDIMRKTNFASLLEWMWKTICCPCLDALSITGPGSDDKELPHVWWMPVGLVNQLPLHAAGVYGLKSKETVMDRVISSYSLTFKALLHSRHQRSLAMAKDKSAVGAAVLVAMTETPDLEGGDVLPYAEEEAQMLRNICPSLGIEAVSPPPQKEHVLSHLPGCSIFHFAGHGRTNGQEPSLSCILLEDWKHDPLAVGDLRDARLHEDPPFMAYLSACSTGADRWWRLPDEGINLVGAAHLAGFRHVVGTFWQVSDRHCVDVAKILYETLRDEGLTDDAVALGLHRGVRALRDGKMLGGGDRDATLIRKGFTAQQPQGMSNPFWIPYFHFGV</sequence>
<gene>
    <name evidence="1" type="ORF">N3K66_005115</name>
</gene>
<evidence type="ECO:0000313" key="1">
    <source>
        <dbReference type="EMBL" id="KAI9900853.1"/>
    </source>
</evidence>
<keyword evidence="2" id="KW-1185">Reference proteome</keyword>
<evidence type="ECO:0000313" key="2">
    <source>
        <dbReference type="Proteomes" id="UP001163324"/>
    </source>
</evidence>
<proteinExistence type="predicted"/>
<accession>A0ACC0V4V8</accession>
<organism evidence="1 2">
    <name type="scientific">Trichothecium roseum</name>
    <dbReference type="NCBI Taxonomy" id="47278"/>
    <lineage>
        <taxon>Eukaryota</taxon>
        <taxon>Fungi</taxon>
        <taxon>Dikarya</taxon>
        <taxon>Ascomycota</taxon>
        <taxon>Pezizomycotina</taxon>
        <taxon>Sordariomycetes</taxon>
        <taxon>Hypocreomycetidae</taxon>
        <taxon>Hypocreales</taxon>
        <taxon>Hypocreales incertae sedis</taxon>
        <taxon>Trichothecium</taxon>
    </lineage>
</organism>
<dbReference type="EMBL" id="CM047943">
    <property type="protein sequence ID" value="KAI9900853.1"/>
    <property type="molecule type" value="Genomic_DNA"/>
</dbReference>
<name>A0ACC0V4V8_9HYPO</name>
<comment type="caution">
    <text evidence="1">The sequence shown here is derived from an EMBL/GenBank/DDBJ whole genome shotgun (WGS) entry which is preliminary data.</text>
</comment>
<dbReference type="Proteomes" id="UP001163324">
    <property type="component" value="Chromosome 4"/>
</dbReference>
<reference evidence="1" key="1">
    <citation type="submission" date="2022-10" db="EMBL/GenBank/DDBJ databases">
        <title>Complete Genome of Trichothecium roseum strain YXFP-22015, a Plant Pathogen Isolated from Citrus.</title>
        <authorList>
            <person name="Wang Y."/>
            <person name="Zhu L."/>
        </authorList>
    </citation>
    <scope>NUCLEOTIDE SEQUENCE</scope>
    <source>
        <strain evidence="1">YXFP-22015</strain>
    </source>
</reference>